<dbReference type="InterPro" id="IPR044151">
    <property type="entry name" value="ALDH_KGSADH"/>
</dbReference>
<dbReference type="PANTHER" id="PTHR43353">
    <property type="entry name" value="SUCCINATE-SEMIALDEHYDE DEHYDROGENASE, MITOCHONDRIAL"/>
    <property type="match status" value="1"/>
</dbReference>
<comment type="caution">
    <text evidence="3">The sequence shown here is derived from an EMBL/GenBank/DDBJ whole genome shotgun (WGS) entry which is preliminary data.</text>
</comment>
<name>A0ABS3JHD0_9BACT</name>
<proteinExistence type="predicted"/>
<accession>A0ABS3JHD0</accession>
<organism evidence="3 4">
    <name type="scientific">Fibrella forsythiae</name>
    <dbReference type="NCBI Taxonomy" id="2817061"/>
    <lineage>
        <taxon>Bacteria</taxon>
        <taxon>Pseudomonadati</taxon>
        <taxon>Bacteroidota</taxon>
        <taxon>Cytophagia</taxon>
        <taxon>Cytophagales</taxon>
        <taxon>Spirosomataceae</taxon>
        <taxon>Fibrella</taxon>
    </lineage>
</organism>
<dbReference type="Proteomes" id="UP000664628">
    <property type="component" value="Unassembled WGS sequence"/>
</dbReference>
<keyword evidence="4" id="KW-1185">Reference proteome</keyword>
<keyword evidence="1" id="KW-0560">Oxidoreductase</keyword>
<gene>
    <name evidence="3" type="ORF">J2I46_12560</name>
</gene>
<reference evidence="3 4" key="1">
    <citation type="submission" date="2021-03" db="EMBL/GenBank/DDBJ databases">
        <title>Fibrella sp. HMF5405 genome sequencing and assembly.</title>
        <authorList>
            <person name="Kang H."/>
            <person name="Kim H."/>
            <person name="Bae S."/>
            <person name="Joh K."/>
        </authorList>
    </citation>
    <scope>NUCLEOTIDE SEQUENCE [LARGE SCALE GENOMIC DNA]</scope>
    <source>
        <strain evidence="3 4">HMF5405</strain>
    </source>
</reference>
<evidence type="ECO:0000313" key="4">
    <source>
        <dbReference type="Proteomes" id="UP000664628"/>
    </source>
</evidence>
<dbReference type="Gene3D" id="3.40.605.10">
    <property type="entry name" value="Aldehyde Dehydrogenase, Chain A, domain 1"/>
    <property type="match status" value="1"/>
</dbReference>
<dbReference type="InterPro" id="IPR015590">
    <property type="entry name" value="Aldehyde_DH_dom"/>
</dbReference>
<dbReference type="Gene3D" id="3.40.309.10">
    <property type="entry name" value="Aldehyde Dehydrogenase, Chain A, domain 2"/>
    <property type="match status" value="1"/>
</dbReference>
<dbReference type="PANTHER" id="PTHR43353:SF3">
    <property type="entry name" value="ALDEHYDE DEHYDROGENASE-RELATED"/>
    <property type="match status" value="1"/>
</dbReference>
<dbReference type="CDD" id="cd07129">
    <property type="entry name" value="ALDH_KGSADH"/>
    <property type="match status" value="1"/>
</dbReference>
<dbReference type="InterPro" id="IPR050740">
    <property type="entry name" value="Aldehyde_DH_Superfamily"/>
</dbReference>
<dbReference type="SUPFAM" id="SSF53720">
    <property type="entry name" value="ALDH-like"/>
    <property type="match status" value="1"/>
</dbReference>
<dbReference type="InterPro" id="IPR016161">
    <property type="entry name" value="Ald_DH/histidinol_DH"/>
</dbReference>
<feature type="domain" description="Aldehyde dehydrogenase" evidence="2">
    <location>
        <begin position="34"/>
        <end position="430"/>
    </location>
</feature>
<dbReference type="InterPro" id="IPR016163">
    <property type="entry name" value="Ald_DH_C"/>
</dbReference>
<dbReference type="InterPro" id="IPR016162">
    <property type="entry name" value="Ald_DH_N"/>
</dbReference>
<protein>
    <submittedName>
        <fullName evidence="3">Aldehyde dehydrogenase (NADP(+))</fullName>
    </submittedName>
</protein>
<sequence length="530" mass="56145">MHPFAGQNFLGSTTSSLGERTFQAFSTSANDLLPGSFHQATSAELEQALALADNAFPIYSELPYTQRANFLDAIADEIMDLGPALMERCSAESGLPLARVTGERGRTCGQLRLFAQLLRDGWWADARIETAQPDRAPLPKSDIRRMLIPIGPVAVFGASNFPLAFSTAGGDTASALAAGCPVVVKAHSSHPGTNELISTAIIRAAQKTGMPDGVFSSVYLSHADVIRFVQHPTIKAVGFTGSRQVGMQLFNAAVSRPDPIPVYAEMSAINPVVLLEQALREEGEKMAGQLAASVVLGAGQFCTNPGLVLLVDSEAAQQFLTHFARQIGNTVPATMLNRNIHKAYVSGISALQSNSAVSLLAVSEQEPDSTRYEARPAAHVVRSADFLAHKALGDEVFGPATLVVLCSDTADLLHVLTSLEGQLTATVHALPADETAVQPILRVMAQKAGRVIYGGYPTGVEVCHAMQHGGPFPATTDGRSTSVGTAAISRFVRPVAYQDVPDHLLPALLQNSNPLNSLRLVNGAWTQAAI</sequence>
<dbReference type="Pfam" id="PF00171">
    <property type="entry name" value="Aldedh"/>
    <property type="match status" value="1"/>
</dbReference>
<evidence type="ECO:0000259" key="2">
    <source>
        <dbReference type="Pfam" id="PF00171"/>
    </source>
</evidence>
<evidence type="ECO:0000313" key="3">
    <source>
        <dbReference type="EMBL" id="MBO0949419.1"/>
    </source>
</evidence>
<dbReference type="RefSeq" id="WP_207329381.1">
    <property type="nucleotide sequence ID" value="NZ_JAFMYW010000003.1"/>
</dbReference>
<evidence type="ECO:0000256" key="1">
    <source>
        <dbReference type="ARBA" id="ARBA00023002"/>
    </source>
</evidence>
<dbReference type="EMBL" id="JAFMYW010000003">
    <property type="protein sequence ID" value="MBO0949419.1"/>
    <property type="molecule type" value="Genomic_DNA"/>
</dbReference>